<proteinExistence type="predicted"/>
<gene>
    <name evidence="2" type="ORF">GCM10010984_18060</name>
    <name evidence="3" type="ORF">SAMN05443634_105254</name>
</gene>
<reference evidence="2" key="1">
    <citation type="journal article" date="2014" name="Int. J. Syst. Evol. Microbiol.">
        <title>Complete genome of a new Firmicutes species belonging to the dominant human colonic microbiota ('Ruminococcus bicirculans') reveals two chromosomes and a selective capacity to utilize plant glucans.</title>
        <authorList>
            <consortium name="NISC Comparative Sequencing Program"/>
            <person name="Wegmann U."/>
            <person name="Louis P."/>
            <person name="Goesmann A."/>
            <person name="Henrissat B."/>
            <person name="Duncan S.H."/>
            <person name="Flint H.J."/>
        </authorList>
    </citation>
    <scope>NUCLEOTIDE SEQUENCE</scope>
    <source>
        <strain evidence="2">CGMCC 1.12707</strain>
    </source>
</reference>
<reference evidence="3" key="3">
    <citation type="submission" date="2016-11" db="EMBL/GenBank/DDBJ databases">
        <authorList>
            <person name="Jaros S."/>
            <person name="Januszkiewicz K."/>
            <person name="Wedrychowicz H."/>
        </authorList>
    </citation>
    <scope>NUCLEOTIDE SEQUENCE [LARGE SCALE GENOMIC DNA]</scope>
    <source>
        <strain evidence="3">DSM 27989</strain>
    </source>
</reference>
<feature type="domain" description="DUF4130" evidence="1">
    <location>
        <begin position="86"/>
        <end position="251"/>
    </location>
</feature>
<dbReference type="RefSeq" id="WP_072931346.1">
    <property type="nucleotide sequence ID" value="NZ_BMFL01000011.1"/>
</dbReference>
<dbReference type="InterPro" id="IPR025404">
    <property type="entry name" value="DUF4130"/>
</dbReference>
<dbReference type="NCBIfam" id="TIGR03915">
    <property type="entry name" value="SAM_7_link_chp"/>
    <property type="match status" value="1"/>
</dbReference>
<reference evidence="2" key="5">
    <citation type="submission" date="2024-05" db="EMBL/GenBank/DDBJ databases">
        <authorList>
            <person name="Sun Q."/>
            <person name="Zhou Y."/>
        </authorList>
    </citation>
    <scope>NUCLEOTIDE SEQUENCE</scope>
    <source>
        <strain evidence="2">CGMCC 1.12707</strain>
    </source>
</reference>
<evidence type="ECO:0000313" key="4">
    <source>
        <dbReference type="Proteomes" id="UP000184120"/>
    </source>
</evidence>
<protein>
    <submittedName>
        <fullName evidence="2 3">DNA metabolism protein</fullName>
    </submittedName>
</protein>
<accession>A0A1M6XHY8</accession>
<reference evidence="4" key="2">
    <citation type="submission" date="2016-11" db="EMBL/GenBank/DDBJ databases">
        <authorList>
            <person name="Varghese N."/>
            <person name="Submissions S."/>
        </authorList>
    </citation>
    <scope>NUCLEOTIDE SEQUENCE [LARGE SCALE GENOMIC DNA]</scope>
    <source>
        <strain evidence="4">DSM 27989</strain>
    </source>
</reference>
<evidence type="ECO:0000313" key="2">
    <source>
        <dbReference type="EMBL" id="GGF00900.1"/>
    </source>
</evidence>
<dbReference type="Pfam" id="PF13566">
    <property type="entry name" value="DUF4130"/>
    <property type="match status" value="1"/>
</dbReference>
<sequence length="254" mass="30795">MEIYVFDNSFEGFMTLIFDYYVRKPKAIKVYAERDFQPSMFEETHEVITDIEKAKRVHQSLKSKLYGTNYKALQAVFLCEEVDAYQQLFHYCCLILDNSADIQLNYGNEYVFYVMKMYRSVHREKHHYEAFIRFEQINKDLFFAKVEPKYNVLPIITNHFRKRYADQNWLIYDLIRKYGIIYDKKSGEIQEVQLNFTPKSSTIPSEYIDVNEQVYQELWKSYFKSSNIVARKNTRLHVQVLPKRFWKYLTEKQI</sequence>
<dbReference type="InterPro" id="IPR023875">
    <property type="entry name" value="DNA_repair_put"/>
</dbReference>
<dbReference type="Proteomes" id="UP000184120">
    <property type="component" value="Unassembled WGS sequence"/>
</dbReference>
<evidence type="ECO:0000259" key="1">
    <source>
        <dbReference type="Pfam" id="PF13566"/>
    </source>
</evidence>
<dbReference type="Proteomes" id="UP000650994">
    <property type="component" value="Unassembled WGS sequence"/>
</dbReference>
<dbReference type="OrthoDB" id="5290748at2"/>
<organism evidence="3 4">
    <name type="scientific">Chishuiella changwenlii</name>
    <dbReference type="NCBI Taxonomy" id="1434701"/>
    <lineage>
        <taxon>Bacteria</taxon>
        <taxon>Pseudomonadati</taxon>
        <taxon>Bacteroidota</taxon>
        <taxon>Flavobacteriia</taxon>
        <taxon>Flavobacteriales</taxon>
        <taxon>Weeksellaceae</taxon>
        <taxon>Chishuiella</taxon>
    </lineage>
</organism>
<dbReference type="EMBL" id="FRBH01000005">
    <property type="protein sequence ID" value="SHL05551.1"/>
    <property type="molecule type" value="Genomic_DNA"/>
</dbReference>
<dbReference type="STRING" id="1434701.SAMN05443634_105254"/>
<dbReference type="AlphaFoldDB" id="A0A1M6XHY8"/>
<name>A0A1M6XHY8_9FLAO</name>
<reference evidence="5" key="4">
    <citation type="journal article" date="2019" name="Int. J. Syst. Evol. Microbiol.">
        <title>The Global Catalogue of Microorganisms (GCM) 10K type strain sequencing project: providing services to taxonomists for standard genome sequencing and annotation.</title>
        <authorList>
            <consortium name="The Broad Institute Genomics Platform"/>
            <consortium name="The Broad Institute Genome Sequencing Center for Infectious Disease"/>
            <person name="Wu L."/>
            <person name="Ma J."/>
        </authorList>
    </citation>
    <scope>NUCLEOTIDE SEQUENCE [LARGE SCALE GENOMIC DNA]</scope>
    <source>
        <strain evidence="5">CGMCC 1.12707</strain>
    </source>
</reference>
<dbReference type="EMBL" id="BMFL01000011">
    <property type="protein sequence ID" value="GGF00900.1"/>
    <property type="molecule type" value="Genomic_DNA"/>
</dbReference>
<evidence type="ECO:0000313" key="3">
    <source>
        <dbReference type="EMBL" id="SHL05551.1"/>
    </source>
</evidence>
<evidence type="ECO:0000313" key="5">
    <source>
        <dbReference type="Proteomes" id="UP000650994"/>
    </source>
</evidence>
<keyword evidence="5" id="KW-1185">Reference proteome</keyword>